<feature type="domain" description="Nucleoside diphosphate kinase-like" evidence="1">
    <location>
        <begin position="35"/>
        <end position="179"/>
    </location>
</feature>
<comment type="caution">
    <text evidence="2">The sequence shown here is derived from an EMBL/GenBank/DDBJ whole genome shotgun (WGS) entry which is preliminary data.</text>
</comment>
<dbReference type="RefSeq" id="WP_306827413.1">
    <property type="nucleotide sequence ID" value="NZ_JAUSRA010000001.1"/>
</dbReference>
<accession>A0ABT9MM84</accession>
<dbReference type="SUPFAM" id="SSF54919">
    <property type="entry name" value="Nucleoside diphosphate kinase, NDK"/>
    <property type="match status" value="1"/>
</dbReference>
<sequence length="199" mass="20456">MSGRARAATPQQVKERTVTRDADGLPVDVDWAWWTVLLLKPDCHARGLVPAVLRDIGGNGRRVVSVLPVRPTWAQLRAFYGVDLRADPSGWAAAGLRAALCGTRCSAALIHGDLAAPAVNALIGASGDPAACYPTATVRGRFGNDSAAAAAAEGRAVNNLVDASASVGTVRADFLVWFGPAYAGLLAEAAGAGTGPGEW</sequence>
<dbReference type="InterPro" id="IPR036850">
    <property type="entry name" value="NDK-like_dom_sf"/>
</dbReference>
<organism evidence="2 3">
    <name type="scientific">Catenuloplanes nepalensis</name>
    <dbReference type="NCBI Taxonomy" id="587533"/>
    <lineage>
        <taxon>Bacteria</taxon>
        <taxon>Bacillati</taxon>
        <taxon>Actinomycetota</taxon>
        <taxon>Actinomycetes</taxon>
        <taxon>Micromonosporales</taxon>
        <taxon>Micromonosporaceae</taxon>
        <taxon>Catenuloplanes</taxon>
    </lineage>
</organism>
<dbReference type="Proteomes" id="UP001240984">
    <property type="component" value="Unassembled WGS sequence"/>
</dbReference>
<keyword evidence="2" id="KW-0418">Kinase</keyword>
<keyword evidence="3" id="KW-1185">Reference proteome</keyword>
<dbReference type="EC" id="2.7.4.6" evidence="2"/>
<dbReference type="GO" id="GO:0004550">
    <property type="term" value="F:nucleoside diphosphate kinase activity"/>
    <property type="evidence" value="ECO:0007669"/>
    <property type="project" value="UniProtKB-EC"/>
</dbReference>
<gene>
    <name evidence="2" type="ORF">J2S43_001049</name>
</gene>
<evidence type="ECO:0000313" key="2">
    <source>
        <dbReference type="EMBL" id="MDP9792537.1"/>
    </source>
</evidence>
<evidence type="ECO:0000313" key="3">
    <source>
        <dbReference type="Proteomes" id="UP001240984"/>
    </source>
</evidence>
<name>A0ABT9MM84_9ACTN</name>
<keyword evidence="2" id="KW-0808">Transferase</keyword>
<protein>
    <submittedName>
        <fullName evidence="2">Nucleoside-diphosphate kinase</fullName>
        <ecNumber evidence="2">2.7.4.6</ecNumber>
    </submittedName>
</protein>
<reference evidence="2 3" key="1">
    <citation type="submission" date="2023-07" db="EMBL/GenBank/DDBJ databases">
        <title>Sequencing the genomes of 1000 actinobacteria strains.</title>
        <authorList>
            <person name="Klenk H.-P."/>
        </authorList>
    </citation>
    <scope>NUCLEOTIDE SEQUENCE [LARGE SCALE GENOMIC DNA]</scope>
    <source>
        <strain evidence="2 3">DSM 44710</strain>
    </source>
</reference>
<dbReference type="EMBL" id="JAUSRA010000001">
    <property type="protein sequence ID" value="MDP9792537.1"/>
    <property type="molecule type" value="Genomic_DNA"/>
</dbReference>
<dbReference type="Pfam" id="PF00334">
    <property type="entry name" value="NDK"/>
    <property type="match status" value="1"/>
</dbReference>
<dbReference type="InterPro" id="IPR034907">
    <property type="entry name" value="NDK-like_dom"/>
</dbReference>
<dbReference type="Gene3D" id="3.30.70.141">
    <property type="entry name" value="Nucleoside diphosphate kinase-like domain"/>
    <property type="match status" value="1"/>
</dbReference>
<proteinExistence type="predicted"/>
<evidence type="ECO:0000259" key="1">
    <source>
        <dbReference type="Pfam" id="PF00334"/>
    </source>
</evidence>